<protein>
    <submittedName>
        <fullName evidence="1">Uncharacterized protein</fullName>
    </submittedName>
</protein>
<name>A0A067KGX9_JATCU</name>
<evidence type="ECO:0000313" key="1">
    <source>
        <dbReference type="EMBL" id="KDP31525.1"/>
    </source>
</evidence>
<gene>
    <name evidence="1" type="ORF">JCGZ_15411</name>
</gene>
<reference evidence="1 2" key="1">
    <citation type="journal article" date="2014" name="PLoS ONE">
        <title>Global Analysis of Gene Expression Profiles in Physic Nut (Jatropha curcas L.) Seedlings Exposed to Salt Stress.</title>
        <authorList>
            <person name="Zhang L."/>
            <person name="Zhang C."/>
            <person name="Wu P."/>
            <person name="Chen Y."/>
            <person name="Li M."/>
            <person name="Jiang H."/>
            <person name="Wu G."/>
        </authorList>
    </citation>
    <scope>NUCLEOTIDE SEQUENCE [LARGE SCALE GENOMIC DNA]</scope>
    <source>
        <strain evidence="2">cv. GZQX0401</strain>
        <tissue evidence="1">Young leaves</tissue>
    </source>
</reference>
<proteinExistence type="predicted"/>
<accession>A0A067KGX9</accession>
<evidence type="ECO:0000313" key="2">
    <source>
        <dbReference type="Proteomes" id="UP000027138"/>
    </source>
</evidence>
<keyword evidence="2" id="KW-1185">Reference proteome</keyword>
<organism evidence="1 2">
    <name type="scientific">Jatropha curcas</name>
    <name type="common">Barbados nut</name>
    <dbReference type="NCBI Taxonomy" id="180498"/>
    <lineage>
        <taxon>Eukaryota</taxon>
        <taxon>Viridiplantae</taxon>
        <taxon>Streptophyta</taxon>
        <taxon>Embryophyta</taxon>
        <taxon>Tracheophyta</taxon>
        <taxon>Spermatophyta</taxon>
        <taxon>Magnoliopsida</taxon>
        <taxon>eudicotyledons</taxon>
        <taxon>Gunneridae</taxon>
        <taxon>Pentapetalae</taxon>
        <taxon>rosids</taxon>
        <taxon>fabids</taxon>
        <taxon>Malpighiales</taxon>
        <taxon>Euphorbiaceae</taxon>
        <taxon>Crotonoideae</taxon>
        <taxon>Jatropheae</taxon>
        <taxon>Jatropha</taxon>
    </lineage>
</organism>
<dbReference type="EMBL" id="KK914621">
    <property type="protein sequence ID" value="KDP31525.1"/>
    <property type="molecule type" value="Genomic_DNA"/>
</dbReference>
<dbReference type="Proteomes" id="UP000027138">
    <property type="component" value="Unassembled WGS sequence"/>
</dbReference>
<sequence length="80" mass="8880">MASGPAGLFAVRENWLFERQNLSIHTYEEFAALLGSDSERASMVAPIRIGFFSSFMRVFGLSVIEARKLVVDDRVDLAGI</sequence>
<dbReference type="AlphaFoldDB" id="A0A067KGX9"/>